<keyword evidence="2" id="KW-1185">Reference proteome</keyword>
<gene>
    <name evidence="1" type="ORF">MRATA1EN1_LOCUS12877</name>
</gene>
<dbReference type="EMBL" id="OX459957">
    <property type="protein sequence ID" value="CAI9163915.1"/>
    <property type="molecule type" value="Genomic_DNA"/>
</dbReference>
<protein>
    <submittedName>
        <fullName evidence="1">Uncharacterized protein</fullName>
    </submittedName>
</protein>
<proteinExistence type="predicted"/>
<evidence type="ECO:0000313" key="2">
    <source>
        <dbReference type="Proteomes" id="UP001176941"/>
    </source>
</evidence>
<reference evidence="1" key="1">
    <citation type="submission" date="2023-04" db="EMBL/GenBank/DDBJ databases">
        <authorList>
            <consortium name="ELIXIR-Norway"/>
        </authorList>
    </citation>
    <scope>NUCLEOTIDE SEQUENCE [LARGE SCALE GENOMIC DNA]</scope>
</reference>
<name>A0ABN8YQR1_RANTA</name>
<sequence>MFEEIEKADKKHKERKETVAEKSRLLRSTETLDEIGHEVCEAPMLTVCVVNSSSSPDAASCPVDCLLTAVQRGLRAILYGAAVGLSLKCQPDGSVFCGQLPKAIRCARDPCQAARHVAPTCLCSLALAASEPCVVGSGHSLVFLSRMRSFVPTAFSSHSFSVVNSSSLPFLLEIDKKPTHKTEAANNKTSNIQI</sequence>
<accession>A0ABN8YQR1</accession>
<evidence type="ECO:0000313" key="1">
    <source>
        <dbReference type="EMBL" id="CAI9163915.1"/>
    </source>
</evidence>
<organism evidence="1 2">
    <name type="scientific">Rangifer tarandus platyrhynchus</name>
    <name type="common">Svalbard reindeer</name>
    <dbReference type="NCBI Taxonomy" id="3082113"/>
    <lineage>
        <taxon>Eukaryota</taxon>
        <taxon>Metazoa</taxon>
        <taxon>Chordata</taxon>
        <taxon>Craniata</taxon>
        <taxon>Vertebrata</taxon>
        <taxon>Euteleostomi</taxon>
        <taxon>Mammalia</taxon>
        <taxon>Eutheria</taxon>
        <taxon>Laurasiatheria</taxon>
        <taxon>Artiodactyla</taxon>
        <taxon>Ruminantia</taxon>
        <taxon>Pecora</taxon>
        <taxon>Cervidae</taxon>
        <taxon>Odocoileinae</taxon>
        <taxon>Rangifer</taxon>
    </lineage>
</organism>
<dbReference type="Proteomes" id="UP001176941">
    <property type="component" value="Chromosome 21"/>
</dbReference>